<evidence type="ECO:0000259" key="2">
    <source>
        <dbReference type="PROSITE" id="PS50924"/>
    </source>
</evidence>
<dbReference type="GO" id="GO:0003677">
    <property type="term" value="F:DNA binding"/>
    <property type="evidence" value="ECO:0007669"/>
    <property type="project" value="InterPro"/>
</dbReference>
<feature type="transmembrane region" description="Helical" evidence="1">
    <location>
        <begin position="134"/>
        <end position="155"/>
    </location>
</feature>
<feature type="transmembrane region" description="Helical" evidence="1">
    <location>
        <begin position="208"/>
        <end position="235"/>
    </location>
</feature>
<dbReference type="PROSITE" id="PS50924">
    <property type="entry name" value="MHYT"/>
    <property type="match status" value="1"/>
</dbReference>
<keyword evidence="5" id="KW-1185">Reference proteome</keyword>
<dbReference type="PIRSF" id="PIRSF036615">
    <property type="entry name" value="MHYT_LytTR"/>
    <property type="match status" value="1"/>
</dbReference>
<dbReference type="InterPro" id="IPR012073">
    <property type="entry name" value="LytTR_MHYT"/>
</dbReference>
<dbReference type="PANTHER" id="PTHR35152:SF1">
    <property type="entry name" value="DOMAIN SIGNALLING PROTEIN, PUTATIVE (AFU_ORTHOLOGUE AFUA_5G11310)-RELATED"/>
    <property type="match status" value="1"/>
</dbReference>
<dbReference type="HOGENOM" id="CLU_743701_0_0_5"/>
<dbReference type="InterPro" id="IPR005330">
    <property type="entry name" value="MHYT_dom"/>
</dbReference>
<keyword evidence="1" id="KW-0472">Membrane</keyword>
<evidence type="ECO:0000313" key="4">
    <source>
        <dbReference type="EMBL" id="AGI66476.1"/>
    </source>
</evidence>
<dbReference type="STRING" id="391626.OAN307_c07510"/>
<feature type="transmembrane region" description="Helical" evidence="1">
    <location>
        <begin position="41"/>
        <end position="65"/>
    </location>
</feature>
<evidence type="ECO:0000313" key="5">
    <source>
        <dbReference type="Proteomes" id="UP000005307"/>
    </source>
</evidence>
<evidence type="ECO:0000256" key="1">
    <source>
        <dbReference type="PROSITE-ProRule" id="PRU00244"/>
    </source>
</evidence>
<feature type="domain" description="MHYT" evidence="2">
    <location>
        <begin position="5"/>
        <end position="192"/>
    </location>
</feature>
<sequence length="373" mass="40090">MEHGHNVYLVIASLAIALMSGFTGLTLTQGASAMGVARRKLLVSMSAVALGGGIWSMHFVAMLGMTLPVTFHYNALVTMMSAFVAILLTGIALLLVHFGERTPKRITFAGLCVAVGILAMHYLGMSGIQGVKPLYSGLGIVVAVVVSLVLCTASFWISYGNRGSRNILFGTLVFGTTVVAVHYIAMAGTHFVKIEGVQSSGLWLSKEVLAFGVTLSSFVISGAFLLVGVTFAASLSKTHLEDSAKQSSAADTDTEAPVSDSQNVIRIPYESDGKTSFVDSNDVVSVQAEGRYTFLYHPTGRLFCPWSISVMETRLAKTSFVKGHRSFLINTDHVTLFERKKDNGVCFFDGTAHLDQAPVSRSYLKEVRKRLGV</sequence>
<dbReference type="InterPro" id="IPR007492">
    <property type="entry name" value="LytTR_DNA-bd_dom"/>
</dbReference>
<accession>M9R845</accession>
<dbReference type="EMBL" id="CP003740">
    <property type="protein sequence ID" value="AGI66476.1"/>
    <property type="molecule type" value="Genomic_DNA"/>
</dbReference>
<dbReference type="SMART" id="SM00850">
    <property type="entry name" value="LytTR"/>
    <property type="match status" value="1"/>
</dbReference>
<dbReference type="AlphaFoldDB" id="M9R845"/>
<feature type="transmembrane region" description="Helical" evidence="1">
    <location>
        <begin position="167"/>
        <end position="188"/>
    </location>
</feature>
<feature type="domain" description="HTH LytTR-type" evidence="3">
    <location>
        <begin position="267"/>
        <end position="373"/>
    </location>
</feature>
<dbReference type="Gene3D" id="2.40.50.1020">
    <property type="entry name" value="LytTr DNA-binding domain"/>
    <property type="match status" value="1"/>
</dbReference>
<name>M9R845_9RHOB</name>
<proteinExistence type="predicted"/>
<dbReference type="Proteomes" id="UP000005307">
    <property type="component" value="Chromosome"/>
</dbReference>
<feature type="transmembrane region" description="Helical" evidence="1">
    <location>
        <begin position="108"/>
        <end position="128"/>
    </location>
</feature>
<dbReference type="eggNOG" id="COG3279">
    <property type="taxonomic scope" value="Bacteria"/>
</dbReference>
<protein>
    <submittedName>
        <fullName evidence="4">Putative CoxC-like integral membrane sensor protein</fullName>
    </submittedName>
</protein>
<gene>
    <name evidence="4" type="ORF">OAN307_c07510</name>
</gene>
<dbReference type="GO" id="GO:0016020">
    <property type="term" value="C:membrane"/>
    <property type="evidence" value="ECO:0007669"/>
    <property type="project" value="UniProtKB-UniRule"/>
</dbReference>
<reference evidence="4 5" key="1">
    <citation type="journal article" date="2013" name="PLoS ONE">
        <title>Poles Apart: Arctic and Antarctic Octadecabacter strains Share High Genome Plasticity and a New Type of Xanthorhodopsin.</title>
        <authorList>
            <person name="Vollmers J."/>
            <person name="Voget S."/>
            <person name="Dietrich S."/>
            <person name="Gollnow K."/>
            <person name="Smits M."/>
            <person name="Meyer K."/>
            <person name="Brinkhoff T."/>
            <person name="Simon M."/>
            <person name="Daniel R."/>
        </authorList>
    </citation>
    <scope>NUCLEOTIDE SEQUENCE [LARGE SCALE GENOMIC DNA]</scope>
    <source>
        <strain evidence="4 5">307</strain>
    </source>
</reference>
<dbReference type="Pfam" id="PF03707">
    <property type="entry name" value="MHYT"/>
    <property type="match status" value="2"/>
</dbReference>
<feature type="transmembrane region" description="Helical" evidence="1">
    <location>
        <begin position="6"/>
        <end position="29"/>
    </location>
</feature>
<dbReference type="PROSITE" id="PS50930">
    <property type="entry name" value="HTH_LYTTR"/>
    <property type="match status" value="1"/>
</dbReference>
<feature type="transmembrane region" description="Helical" evidence="1">
    <location>
        <begin position="71"/>
        <end position="96"/>
    </location>
</feature>
<evidence type="ECO:0000259" key="3">
    <source>
        <dbReference type="PROSITE" id="PS50930"/>
    </source>
</evidence>
<dbReference type="PANTHER" id="PTHR35152">
    <property type="entry name" value="DOMAIN SIGNALLING PROTEIN, PUTATIVE (AFU_ORTHOLOGUE AFUA_5G11310)-RELATED"/>
    <property type="match status" value="1"/>
</dbReference>
<keyword evidence="1" id="KW-1133">Transmembrane helix</keyword>
<organism evidence="4 5">
    <name type="scientific">Octadecabacter antarcticus 307</name>
    <dbReference type="NCBI Taxonomy" id="391626"/>
    <lineage>
        <taxon>Bacteria</taxon>
        <taxon>Pseudomonadati</taxon>
        <taxon>Pseudomonadota</taxon>
        <taxon>Alphaproteobacteria</taxon>
        <taxon>Rhodobacterales</taxon>
        <taxon>Roseobacteraceae</taxon>
        <taxon>Octadecabacter</taxon>
    </lineage>
</organism>
<keyword evidence="1" id="KW-0812">Transmembrane</keyword>
<dbReference type="Pfam" id="PF04397">
    <property type="entry name" value="LytTR"/>
    <property type="match status" value="1"/>
</dbReference>
<dbReference type="KEGG" id="oat:OAN307_c07510"/>
<dbReference type="eggNOG" id="COG3300">
    <property type="taxonomic scope" value="Bacteria"/>
</dbReference>